<dbReference type="GO" id="GO:0016020">
    <property type="term" value="C:membrane"/>
    <property type="evidence" value="ECO:0007669"/>
    <property type="project" value="UniProtKB-SubCell"/>
</dbReference>
<dbReference type="PANTHER" id="PTHR14948">
    <property type="entry name" value="NG5"/>
    <property type="match status" value="1"/>
</dbReference>
<dbReference type="PANTHER" id="PTHR14948:SF44">
    <property type="entry name" value="PROLINE-RICH TRANSMEMBRANE PROTEIN 1-LIKE"/>
    <property type="match status" value="1"/>
</dbReference>
<evidence type="ECO:0000313" key="8">
    <source>
        <dbReference type="Proteomes" id="UP000466187"/>
    </source>
</evidence>
<sequence>MTQPPPPPPPGNYPPPQPQGTAPSSHLVLAILVTLFCCLPFGIVSIVKASQVNGLWAQGQYDAAQASSAAAKKWAIWAIIAGVIVAIIYAILMVAGVLTFDGDVSTTTEY</sequence>
<dbReference type="EMBL" id="AP022608">
    <property type="protein sequence ID" value="BBZ20378.1"/>
    <property type="molecule type" value="Genomic_DNA"/>
</dbReference>
<evidence type="ECO:0000256" key="2">
    <source>
        <dbReference type="ARBA" id="ARBA00022692"/>
    </source>
</evidence>
<evidence type="ECO:0000256" key="5">
    <source>
        <dbReference type="SAM" id="MobiDB-lite"/>
    </source>
</evidence>
<evidence type="ECO:0008006" key="9">
    <source>
        <dbReference type="Google" id="ProtNLM"/>
    </source>
</evidence>
<organism evidence="7 8">
    <name type="scientific">Mycolicibacterium gadium</name>
    <name type="common">Mycobacterium gadium</name>
    <dbReference type="NCBI Taxonomy" id="1794"/>
    <lineage>
        <taxon>Bacteria</taxon>
        <taxon>Bacillati</taxon>
        <taxon>Actinomycetota</taxon>
        <taxon>Actinomycetes</taxon>
        <taxon>Mycobacteriales</taxon>
        <taxon>Mycobacteriaceae</taxon>
        <taxon>Mycolicibacterium</taxon>
    </lineage>
</organism>
<gene>
    <name evidence="7" type="ORF">MGAD_47130</name>
</gene>
<accession>A0A7I7WWS9</accession>
<comment type="subcellular location">
    <subcellularLocation>
        <location evidence="1">Membrane</location>
    </subcellularLocation>
</comment>
<name>A0A7I7WWS9_MYCGU</name>
<dbReference type="KEGG" id="mgad:MGAD_47130"/>
<feature type="transmembrane region" description="Helical" evidence="6">
    <location>
        <begin position="27"/>
        <end position="47"/>
    </location>
</feature>
<dbReference type="Pfam" id="PF04505">
    <property type="entry name" value="CD225"/>
    <property type="match status" value="1"/>
</dbReference>
<evidence type="ECO:0000256" key="6">
    <source>
        <dbReference type="SAM" id="Phobius"/>
    </source>
</evidence>
<feature type="region of interest" description="Disordered" evidence="5">
    <location>
        <begin position="1"/>
        <end position="21"/>
    </location>
</feature>
<evidence type="ECO:0000313" key="7">
    <source>
        <dbReference type="EMBL" id="BBZ20378.1"/>
    </source>
</evidence>
<evidence type="ECO:0000256" key="3">
    <source>
        <dbReference type="ARBA" id="ARBA00022989"/>
    </source>
</evidence>
<dbReference type="InterPro" id="IPR007593">
    <property type="entry name" value="CD225/Dispanin_fam"/>
</dbReference>
<keyword evidence="4 6" id="KW-0472">Membrane</keyword>
<dbReference type="RefSeq" id="WP_163689185.1">
    <property type="nucleotide sequence ID" value="NZ_AP022608.1"/>
</dbReference>
<keyword evidence="2 6" id="KW-0812">Transmembrane</keyword>
<reference evidence="7 8" key="1">
    <citation type="journal article" date="2019" name="Emerg. Microbes Infect.">
        <title>Comprehensive subspecies identification of 175 nontuberculous mycobacteria species based on 7547 genomic profiles.</title>
        <authorList>
            <person name="Matsumoto Y."/>
            <person name="Kinjo T."/>
            <person name="Motooka D."/>
            <person name="Nabeya D."/>
            <person name="Jung N."/>
            <person name="Uechi K."/>
            <person name="Horii T."/>
            <person name="Iida T."/>
            <person name="Fujita J."/>
            <person name="Nakamura S."/>
        </authorList>
    </citation>
    <scope>NUCLEOTIDE SEQUENCE [LARGE SCALE GENOMIC DNA]</scope>
    <source>
        <strain evidence="7 8">JCM 12688</strain>
    </source>
</reference>
<keyword evidence="3 6" id="KW-1133">Transmembrane helix</keyword>
<evidence type="ECO:0000256" key="1">
    <source>
        <dbReference type="ARBA" id="ARBA00004370"/>
    </source>
</evidence>
<feature type="transmembrane region" description="Helical" evidence="6">
    <location>
        <begin position="74"/>
        <end position="100"/>
    </location>
</feature>
<evidence type="ECO:0000256" key="4">
    <source>
        <dbReference type="ARBA" id="ARBA00023136"/>
    </source>
</evidence>
<proteinExistence type="predicted"/>
<feature type="compositionally biased region" description="Pro residues" evidence="5">
    <location>
        <begin position="1"/>
        <end position="18"/>
    </location>
</feature>
<dbReference type="Proteomes" id="UP000466187">
    <property type="component" value="Chromosome"/>
</dbReference>
<dbReference type="InterPro" id="IPR051423">
    <property type="entry name" value="CD225/Dispanin"/>
</dbReference>
<dbReference type="AlphaFoldDB" id="A0A7I7WWS9"/>
<protein>
    <recommendedName>
        <fullName evidence="9">Interferon-induced transmembrane protein</fullName>
    </recommendedName>
</protein>